<dbReference type="Proteomes" id="UP000009080">
    <property type="component" value="Chromosome"/>
</dbReference>
<dbReference type="PANTHER" id="PTHR36836">
    <property type="entry name" value="COLANIC ACID BIOSYNTHESIS PROTEIN WCAK"/>
    <property type="match status" value="1"/>
</dbReference>
<keyword evidence="1" id="KW-1133">Transmembrane helix</keyword>
<feature type="domain" description="Polysaccharide pyruvyl transferase" evidence="2">
    <location>
        <begin position="14"/>
        <end position="354"/>
    </location>
</feature>
<evidence type="ECO:0000313" key="4">
    <source>
        <dbReference type="Proteomes" id="UP000009080"/>
    </source>
</evidence>
<dbReference type="InterPro" id="IPR007345">
    <property type="entry name" value="Polysacch_pyruvyl_Trfase"/>
</dbReference>
<dbReference type="eggNOG" id="COG2327">
    <property type="taxonomic scope" value="Bacteria"/>
</dbReference>
<organism evidence="3 4">
    <name type="scientific">Teredinibacter turnerae (strain ATCC 39867 / T7901)</name>
    <dbReference type="NCBI Taxonomy" id="377629"/>
    <lineage>
        <taxon>Bacteria</taxon>
        <taxon>Pseudomonadati</taxon>
        <taxon>Pseudomonadota</taxon>
        <taxon>Gammaproteobacteria</taxon>
        <taxon>Cellvibrionales</taxon>
        <taxon>Cellvibrionaceae</taxon>
        <taxon>Teredinibacter</taxon>
    </lineage>
</organism>
<gene>
    <name evidence="3" type="ordered locus">TERTU_1406</name>
</gene>
<dbReference type="KEGG" id="ttu:TERTU_1406"/>
<name>C5BSL2_TERTT</name>
<accession>C5BSL2</accession>
<feature type="transmembrane region" description="Helical" evidence="1">
    <location>
        <begin position="91"/>
        <end position="113"/>
    </location>
</feature>
<keyword evidence="4" id="KW-1185">Reference proteome</keyword>
<evidence type="ECO:0000313" key="3">
    <source>
        <dbReference type="EMBL" id="ACR13676.1"/>
    </source>
</evidence>
<dbReference type="AlphaFoldDB" id="C5BSL2"/>
<dbReference type="Pfam" id="PF04230">
    <property type="entry name" value="PS_pyruv_trans"/>
    <property type="match status" value="1"/>
</dbReference>
<dbReference type="HOGENOM" id="CLU_039510_0_1_6"/>
<dbReference type="STRING" id="377629.TERTU_1406"/>
<sequence length="425" mass="48286">MHNILLLDFASEMNRGDAAMQEAILDIVEDVYPNAEKSIVSVYGENQETAFTDHFDCSALHDVDICPGVRNSFNPLSSQFKNLGNKKLRSLFGILFAYFQLVIYFLSLKTIFFGPGKRALSKIASADAVLWNGRNFRNRNGIGEIYDMFAMLLHPFYCLVLKKKTYAIGVSIWPLRYAISRIMLRFVLSRCVYVTARESYSLEYAQKKLGLKNVKLAPDLSFYFINKYRNEDDIARDPKLVSFTLVDWKESGLIARQRYKDSIAALMKHLLCAGYRVQVVPQVYYEWEGYVGLLSEIYQEHPDLNGKLIEIKSYLSPKELFAEYRKSACLIATRMHSAIFALTHMCKVICVPYDAGAKWHIVSDMGLDVKYMISYSEIAPKVLVDAFENIINDNGLHDKIVENLPALISGSSSPIEGVLKSSEAQ</sequence>
<dbReference type="PANTHER" id="PTHR36836:SF1">
    <property type="entry name" value="COLANIC ACID BIOSYNTHESIS PROTEIN WCAK"/>
    <property type="match status" value="1"/>
</dbReference>
<proteinExistence type="predicted"/>
<keyword evidence="1" id="KW-0812">Transmembrane</keyword>
<evidence type="ECO:0000256" key="1">
    <source>
        <dbReference type="SAM" id="Phobius"/>
    </source>
</evidence>
<dbReference type="RefSeq" id="WP_015819791.1">
    <property type="nucleotide sequence ID" value="NC_012997.1"/>
</dbReference>
<protein>
    <recommendedName>
        <fullName evidence="2">Polysaccharide pyruvyl transferase domain-containing protein</fullName>
    </recommendedName>
</protein>
<reference evidence="3 4" key="1">
    <citation type="journal article" date="2009" name="PLoS ONE">
        <title>The complete genome of Teredinibacter turnerae T7901: an intracellular endosymbiont of marine wood-boring bivalves (shipworms).</title>
        <authorList>
            <person name="Yang J.C."/>
            <person name="Madupu R."/>
            <person name="Durkin A.S."/>
            <person name="Ekborg N.A."/>
            <person name="Pedamallu C.S."/>
            <person name="Hostetler J.B."/>
            <person name="Radune D."/>
            <person name="Toms B.S."/>
            <person name="Henrissat B."/>
            <person name="Coutinho P.M."/>
            <person name="Schwarz S."/>
            <person name="Field L."/>
            <person name="Trindade-Silva A.E."/>
            <person name="Soares C.A.G."/>
            <person name="Elshahawi S."/>
            <person name="Hanora A."/>
            <person name="Schmidt E.W."/>
            <person name="Haygood M.G."/>
            <person name="Posfai J."/>
            <person name="Benner J."/>
            <person name="Madinger C."/>
            <person name="Nove J."/>
            <person name="Anton B."/>
            <person name="Chaudhary K."/>
            <person name="Foster J."/>
            <person name="Holman A."/>
            <person name="Kumar S."/>
            <person name="Lessard P.A."/>
            <person name="Luyten Y.A."/>
            <person name="Slatko B."/>
            <person name="Wood N."/>
            <person name="Wu B."/>
            <person name="Teplitski M."/>
            <person name="Mougous J.D."/>
            <person name="Ward N."/>
            <person name="Eisen J.A."/>
            <person name="Badger J.H."/>
            <person name="Distel D.L."/>
        </authorList>
    </citation>
    <scope>NUCLEOTIDE SEQUENCE [LARGE SCALE GENOMIC DNA]</scope>
    <source>
        <strain evidence="4">ATCC 39867 / T7901</strain>
    </source>
</reference>
<dbReference type="OrthoDB" id="9803627at2"/>
<keyword evidence="1" id="KW-0472">Membrane</keyword>
<dbReference type="EMBL" id="CP001614">
    <property type="protein sequence ID" value="ACR13676.1"/>
    <property type="molecule type" value="Genomic_DNA"/>
</dbReference>
<evidence type="ECO:0000259" key="2">
    <source>
        <dbReference type="Pfam" id="PF04230"/>
    </source>
</evidence>